<dbReference type="EMBL" id="DVMR01000030">
    <property type="protein sequence ID" value="HIU43223.1"/>
    <property type="molecule type" value="Genomic_DNA"/>
</dbReference>
<dbReference type="InterPro" id="IPR048399">
    <property type="entry name" value="DUF4438_C"/>
</dbReference>
<dbReference type="Proteomes" id="UP000824073">
    <property type="component" value="Unassembled WGS sequence"/>
</dbReference>
<dbReference type="Pfam" id="PF20999">
    <property type="entry name" value="DUF4438_C"/>
    <property type="match status" value="1"/>
</dbReference>
<evidence type="ECO:0000313" key="4">
    <source>
        <dbReference type="Proteomes" id="UP000824073"/>
    </source>
</evidence>
<dbReference type="Gene3D" id="2.40.10.170">
    <property type="match status" value="1"/>
</dbReference>
<dbReference type="InterPro" id="IPR044909">
    <property type="entry name" value="TM_1086_sf"/>
</dbReference>
<dbReference type="InterPro" id="IPR044910">
    <property type="entry name" value="TM_1086_SG_dom"/>
</dbReference>
<name>A0A9D1ITE3_9CLOT</name>
<gene>
    <name evidence="3" type="ORF">IAB67_02875</name>
</gene>
<protein>
    <submittedName>
        <fullName evidence="3">DUF4438 domain-containing protein</fullName>
    </submittedName>
</protein>
<reference evidence="3" key="2">
    <citation type="journal article" date="2021" name="PeerJ">
        <title>Extensive microbial diversity within the chicken gut microbiome revealed by metagenomics and culture.</title>
        <authorList>
            <person name="Gilroy R."/>
            <person name="Ravi A."/>
            <person name="Getino M."/>
            <person name="Pursley I."/>
            <person name="Horton D.L."/>
            <person name="Alikhan N.F."/>
            <person name="Baker D."/>
            <person name="Gharbi K."/>
            <person name="Hall N."/>
            <person name="Watson M."/>
            <person name="Adriaenssens E.M."/>
            <person name="Foster-Nyarko E."/>
            <person name="Jarju S."/>
            <person name="Secka A."/>
            <person name="Antonio M."/>
            <person name="Oren A."/>
            <person name="Chaudhuri R.R."/>
            <person name="La Ragione R."/>
            <person name="Hildebrand F."/>
            <person name="Pallen M.J."/>
        </authorList>
    </citation>
    <scope>NUCLEOTIDE SEQUENCE</scope>
    <source>
        <strain evidence="3">CHK191-8634</strain>
    </source>
</reference>
<evidence type="ECO:0000259" key="2">
    <source>
        <dbReference type="Pfam" id="PF20999"/>
    </source>
</evidence>
<feature type="domain" description="DUF4438" evidence="1">
    <location>
        <begin position="27"/>
        <end position="159"/>
    </location>
</feature>
<dbReference type="AlphaFoldDB" id="A0A9D1ITE3"/>
<evidence type="ECO:0000259" key="1">
    <source>
        <dbReference type="Pfam" id="PF14505"/>
    </source>
</evidence>
<organism evidence="3 4">
    <name type="scientific">Candidatus Ventrousia excrementavium</name>
    <dbReference type="NCBI Taxonomy" id="2840961"/>
    <lineage>
        <taxon>Bacteria</taxon>
        <taxon>Bacillati</taxon>
        <taxon>Bacillota</taxon>
        <taxon>Clostridia</taxon>
        <taxon>Eubacteriales</taxon>
        <taxon>Clostridiaceae</taxon>
        <taxon>Clostridiaceae incertae sedis</taxon>
        <taxon>Candidatus Ventrousia</taxon>
    </lineage>
</organism>
<dbReference type="Gene3D" id="4.10.1180.10">
    <property type="entry name" value="tm1086 domain"/>
    <property type="match status" value="1"/>
</dbReference>
<comment type="caution">
    <text evidence="3">The sequence shown here is derived from an EMBL/GenBank/DDBJ whole genome shotgun (WGS) entry which is preliminary data.</text>
</comment>
<dbReference type="Gene3D" id="2.102.30.10">
    <property type="entry name" value="tm1086 (SG structure) domain"/>
    <property type="match status" value="1"/>
</dbReference>
<sequence length="284" mass="30733">MLRINKEALPIVLVQGEVRHSRSSQTFRLSADGEPFILPATGGITYNAKIGDPCCGWAADHLEPGVTTRNSDDAYNAAYSSLSCIGNVAIVRSGDAKGARGFVTGKHGGCEHLLCYFDDETMDKMTIGDKIDVRSCGQGMKLLDYPDIHLRSMSPELLEKMNIEEDGKKLRVGVAKIVPAAIMGSGLGAATSQFGDYDITLHDRKMTEKYGLQELRFGDIVALMDADTRYGRTYRTGSVTIGVVVHSDCILAGHGPGVTTLMTCKTRLIEPVIDPKANLADMFL</sequence>
<proteinExistence type="predicted"/>
<evidence type="ECO:0000313" key="3">
    <source>
        <dbReference type="EMBL" id="HIU43223.1"/>
    </source>
</evidence>
<dbReference type="InterPro" id="IPR029433">
    <property type="entry name" value="DUF4438_N"/>
</dbReference>
<reference evidence="3" key="1">
    <citation type="submission" date="2020-10" db="EMBL/GenBank/DDBJ databases">
        <authorList>
            <person name="Gilroy R."/>
        </authorList>
    </citation>
    <scope>NUCLEOTIDE SEQUENCE</scope>
    <source>
        <strain evidence="3">CHK191-8634</strain>
    </source>
</reference>
<dbReference type="Pfam" id="PF14505">
    <property type="entry name" value="DUF4438"/>
    <property type="match status" value="1"/>
</dbReference>
<feature type="domain" description="DUF4438" evidence="2">
    <location>
        <begin position="160"/>
        <end position="282"/>
    </location>
</feature>
<accession>A0A9D1ITE3</accession>